<dbReference type="STRING" id="388467.A19Y_0477"/>
<evidence type="ECO:0000259" key="1">
    <source>
        <dbReference type="Pfam" id="PF01370"/>
    </source>
</evidence>
<gene>
    <name evidence="2" type="ORF">A19Y_0477</name>
</gene>
<feature type="domain" description="NAD-dependent epimerase/dehydratase" evidence="1">
    <location>
        <begin position="4"/>
        <end position="34"/>
    </location>
</feature>
<dbReference type="Gene3D" id="3.40.50.720">
    <property type="entry name" value="NAD(P)-binding Rossmann-like Domain"/>
    <property type="match status" value="1"/>
</dbReference>
<accession>A0A073CCM2</accession>
<dbReference type="SUPFAM" id="SSF51735">
    <property type="entry name" value="NAD(P)-binding Rossmann-fold domains"/>
    <property type="match status" value="1"/>
</dbReference>
<keyword evidence="3" id="KW-1185">Reference proteome</keyword>
<evidence type="ECO:0000313" key="2">
    <source>
        <dbReference type="EMBL" id="KEI65682.1"/>
    </source>
</evidence>
<evidence type="ECO:0000313" key="3">
    <source>
        <dbReference type="Proteomes" id="UP000027395"/>
    </source>
</evidence>
<sequence length="41" mass="4389">MKRVLVTGGTGFLGQKLALKLHSLGQDVTVLGRNLIIGDRL</sequence>
<protein>
    <recommendedName>
        <fullName evidence="1">NAD-dependent epimerase/dehydratase domain-containing protein</fullName>
    </recommendedName>
</protein>
<reference evidence="2 3" key="1">
    <citation type="journal article" date="2014" name="Appl. Environ. Microbiol.">
        <title>Elucidation of insertion elements encoded on plasmids and in vitro construction of shuttle vectors from the toxic cyanobacterium Planktothrix.</title>
        <authorList>
            <person name="Christiansen G."/>
            <person name="Goesmann A."/>
            <person name="Kurmayer R."/>
        </authorList>
    </citation>
    <scope>NUCLEOTIDE SEQUENCE [LARGE SCALE GENOMIC DNA]</scope>
    <source>
        <strain evidence="2 3">NIVA-CYA 126/8</strain>
    </source>
</reference>
<dbReference type="EMBL" id="CM002803">
    <property type="protein sequence ID" value="KEI65682.1"/>
    <property type="molecule type" value="Genomic_DNA"/>
</dbReference>
<name>A0A073CCM2_PLAA1</name>
<dbReference type="Pfam" id="PF01370">
    <property type="entry name" value="Epimerase"/>
    <property type="match status" value="1"/>
</dbReference>
<dbReference type="GeneID" id="77286751"/>
<dbReference type="PATRIC" id="fig|388467.6.peg.427"/>
<dbReference type="InterPro" id="IPR001509">
    <property type="entry name" value="Epimerase_deHydtase"/>
</dbReference>
<dbReference type="Proteomes" id="UP000027395">
    <property type="component" value="Chromosome"/>
</dbReference>
<proteinExistence type="predicted"/>
<dbReference type="InterPro" id="IPR036291">
    <property type="entry name" value="NAD(P)-bd_dom_sf"/>
</dbReference>
<organism evidence="2 3">
    <name type="scientific">Planktothrix agardhii (strain NIVA-CYA 126/8)</name>
    <dbReference type="NCBI Taxonomy" id="388467"/>
    <lineage>
        <taxon>Bacteria</taxon>
        <taxon>Bacillati</taxon>
        <taxon>Cyanobacteriota</taxon>
        <taxon>Cyanophyceae</taxon>
        <taxon>Oscillatoriophycideae</taxon>
        <taxon>Oscillatoriales</taxon>
        <taxon>Microcoleaceae</taxon>
        <taxon>Planktothrix</taxon>
    </lineage>
</organism>
<dbReference type="RefSeq" id="WP_173400989.1">
    <property type="nucleotide sequence ID" value="NZ_CM002803.1"/>
</dbReference>
<dbReference type="AlphaFoldDB" id="A0A073CCM2"/>
<dbReference type="HOGENOM" id="CLU_3274281_0_0_3"/>